<evidence type="ECO:0000313" key="1">
    <source>
        <dbReference type="EMBL" id="PEQ83393.1"/>
    </source>
</evidence>
<accession>A0A9X6UIK3</accession>
<gene>
    <name evidence="1" type="ORF">CN475_22900</name>
</gene>
<name>A0A9X6UIK3_BACCE</name>
<proteinExistence type="predicted"/>
<evidence type="ECO:0000313" key="2">
    <source>
        <dbReference type="Proteomes" id="UP000219869"/>
    </source>
</evidence>
<reference evidence="1 2" key="1">
    <citation type="submission" date="2017-09" db="EMBL/GenBank/DDBJ databases">
        <title>Large-scale bioinformatics analysis of Bacillus genomes uncovers conserved roles of natural products in bacterial physiology.</title>
        <authorList>
            <consortium name="Agbiome Team Llc"/>
            <person name="Bleich R.M."/>
            <person name="Kirk G.J."/>
            <person name="Santa Maria K.C."/>
            <person name="Allen S.E."/>
            <person name="Farag S."/>
            <person name="Shank E.A."/>
            <person name="Bowers A."/>
        </authorList>
    </citation>
    <scope>NUCLEOTIDE SEQUENCE [LARGE SCALE GENOMIC DNA]</scope>
    <source>
        <strain evidence="1 2">AFS006334</strain>
    </source>
</reference>
<organism evidence="1 2">
    <name type="scientific">Bacillus cereus</name>
    <dbReference type="NCBI Taxonomy" id="1396"/>
    <lineage>
        <taxon>Bacteria</taxon>
        <taxon>Bacillati</taxon>
        <taxon>Bacillota</taxon>
        <taxon>Bacilli</taxon>
        <taxon>Bacillales</taxon>
        <taxon>Bacillaceae</taxon>
        <taxon>Bacillus</taxon>
        <taxon>Bacillus cereus group</taxon>
    </lineage>
</organism>
<dbReference type="Proteomes" id="UP000219869">
    <property type="component" value="Unassembled WGS sequence"/>
</dbReference>
<dbReference type="AlphaFoldDB" id="A0A9X6UIK3"/>
<sequence>MFYRAKMILARIKKKNLLSNGYDLVKNMCGYGLKVNKICLHIDNGVWGEDMYLIGTYKDWSKLINSCIV</sequence>
<comment type="caution">
    <text evidence="1">The sequence shown here is derived from an EMBL/GenBank/DDBJ whole genome shotgun (WGS) entry which is preliminary data.</text>
</comment>
<protein>
    <submittedName>
        <fullName evidence="1">Uncharacterized protein</fullName>
    </submittedName>
</protein>
<dbReference type="EMBL" id="NTXW01000044">
    <property type="protein sequence ID" value="PEQ83393.1"/>
    <property type="molecule type" value="Genomic_DNA"/>
</dbReference>